<sequence length="255" mass="28735">MKKFLLTVGILSSSLLFSQNLITNPSLEEWSSSCYLGNCRYYPKDWTGNAVQSSDTPKEGTYSAELGYGKNIKFELRRGIEAGQKYILSYYVYSAGADRKAVHRFRWQDSGRLPLTTSGEDYDYTHSTTNFEQWEKVEKEFVAPADAAGFYINLNTSGSGSEVIRLDDFKFYKQGSLATQEWSSQKEVQLHTQGKELQVFTTKPVTIKIYGVGGQLYVTKTVSSNDRITLSALPHGIYLVLVETDKGAFSKKIRL</sequence>
<dbReference type="InterPro" id="IPR026444">
    <property type="entry name" value="Secre_tail"/>
</dbReference>
<name>A0AAP3AKW5_RIEAN</name>
<feature type="signal peptide" evidence="2">
    <location>
        <begin position="1"/>
        <end position="18"/>
    </location>
</feature>
<keyword evidence="1 2" id="KW-0732">Signal</keyword>
<dbReference type="AlphaFoldDB" id="A0AAP3AKW5"/>
<evidence type="ECO:0000313" key="3">
    <source>
        <dbReference type="EMBL" id="MCW0523522.1"/>
    </source>
</evidence>
<gene>
    <name evidence="3" type="ORF">OKE68_04225</name>
</gene>
<dbReference type="NCBIfam" id="TIGR04183">
    <property type="entry name" value="Por_Secre_tail"/>
    <property type="match status" value="1"/>
</dbReference>
<dbReference type="Proteomes" id="UP001207440">
    <property type="component" value="Unassembled WGS sequence"/>
</dbReference>
<proteinExistence type="predicted"/>
<reference evidence="3" key="1">
    <citation type="submission" date="2022-10" db="EMBL/GenBank/DDBJ databases">
        <title>Sifting through the core-genome to identify putative cross-protective antigens against Riemerella anatipestifer.</title>
        <authorList>
            <person name="Zheng X."/>
            <person name="Zhang W."/>
        </authorList>
    </citation>
    <scope>NUCLEOTIDE SEQUENCE</scope>
    <source>
        <strain evidence="3">ZWRA178</strain>
    </source>
</reference>
<dbReference type="RefSeq" id="WP_222535104.1">
    <property type="nucleotide sequence ID" value="NZ_CP081925.1"/>
</dbReference>
<evidence type="ECO:0000256" key="2">
    <source>
        <dbReference type="SAM" id="SignalP"/>
    </source>
</evidence>
<dbReference type="EMBL" id="JAOZYT010000018">
    <property type="protein sequence ID" value="MCW0523522.1"/>
    <property type="molecule type" value="Genomic_DNA"/>
</dbReference>
<evidence type="ECO:0000313" key="4">
    <source>
        <dbReference type="Proteomes" id="UP001207440"/>
    </source>
</evidence>
<protein>
    <submittedName>
        <fullName evidence="3">T9SS type A sorting domain-containing protein</fullName>
    </submittedName>
</protein>
<comment type="caution">
    <text evidence="3">The sequence shown here is derived from an EMBL/GenBank/DDBJ whole genome shotgun (WGS) entry which is preliminary data.</text>
</comment>
<organism evidence="3 4">
    <name type="scientific">Riemerella anatipestifer</name>
    <name type="common">Moraxella anatipestifer</name>
    <dbReference type="NCBI Taxonomy" id="34085"/>
    <lineage>
        <taxon>Bacteria</taxon>
        <taxon>Pseudomonadati</taxon>
        <taxon>Bacteroidota</taxon>
        <taxon>Flavobacteriia</taxon>
        <taxon>Flavobacteriales</taxon>
        <taxon>Weeksellaceae</taxon>
        <taxon>Riemerella</taxon>
    </lineage>
</organism>
<dbReference type="InterPro" id="IPR008979">
    <property type="entry name" value="Galactose-bd-like_sf"/>
</dbReference>
<feature type="chain" id="PRO_5042986925" evidence="2">
    <location>
        <begin position="19"/>
        <end position="255"/>
    </location>
</feature>
<dbReference type="SUPFAM" id="SSF49785">
    <property type="entry name" value="Galactose-binding domain-like"/>
    <property type="match status" value="1"/>
</dbReference>
<accession>A0AAP3AKW5</accession>
<dbReference type="Gene3D" id="2.60.120.260">
    <property type="entry name" value="Galactose-binding domain-like"/>
    <property type="match status" value="1"/>
</dbReference>
<evidence type="ECO:0000256" key="1">
    <source>
        <dbReference type="ARBA" id="ARBA00022729"/>
    </source>
</evidence>